<dbReference type="Pfam" id="PF00172">
    <property type="entry name" value="Zn_clus"/>
    <property type="match status" value="1"/>
</dbReference>
<dbReference type="Proteomes" id="UP000275385">
    <property type="component" value="Unassembled WGS sequence"/>
</dbReference>
<dbReference type="SMART" id="SM00906">
    <property type="entry name" value="Fungal_trans"/>
    <property type="match status" value="1"/>
</dbReference>
<evidence type="ECO:0000256" key="3">
    <source>
        <dbReference type="ARBA" id="ARBA00022833"/>
    </source>
</evidence>
<dbReference type="InterPro" id="IPR052202">
    <property type="entry name" value="Yeast_MetPath_Reg"/>
</dbReference>
<dbReference type="GO" id="GO:0000981">
    <property type="term" value="F:DNA-binding transcription factor activity, RNA polymerase II-specific"/>
    <property type="evidence" value="ECO:0007669"/>
    <property type="project" value="InterPro"/>
</dbReference>
<dbReference type="GO" id="GO:0043565">
    <property type="term" value="F:sequence-specific DNA binding"/>
    <property type="evidence" value="ECO:0007669"/>
    <property type="project" value="TreeGrafter"/>
</dbReference>
<evidence type="ECO:0000256" key="6">
    <source>
        <dbReference type="ARBA" id="ARBA00023163"/>
    </source>
</evidence>
<evidence type="ECO:0000256" key="7">
    <source>
        <dbReference type="ARBA" id="ARBA00023242"/>
    </source>
</evidence>
<dbReference type="PROSITE" id="PS00463">
    <property type="entry name" value="ZN2_CY6_FUNGAL_1"/>
    <property type="match status" value="1"/>
</dbReference>
<dbReference type="InterPro" id="IPR001138">
    <property type="entry name" value="Zn2Cys6_DnaBD"/>
</dbReference>
<protein>
    <recommendedName>
        <fullName evidence="9">Zn(2)-C6 fungal-type domain-containing protein</fullName>
    </recommendedName>
</protein>
<evidence type="ECO:0000259" key="9">
    <source>
        <dbReference type="PROSITE" id="PS50048"/>
    </source>
</evidence>
<dbReference type="AlphaFoldDB" id="A0A420XYC1"/>
<keyword evidence="3" id="KW-0862">Zinc</keyword>
<dbReference type="PANTHER" id="PTHR47782">
    <property type="entry name" value="ZN(II)2CYS6 TRANSCRIPTION FACTOR (EUROFUNG)-RELATED"/>
    <property type="match status" value="1"/>
</dbReference>
<keyword evidence="5" id="KW-0238">DNA-binding</keyword>
<evidence type="ECO:0000256" key="2">
    <source>
        <dbReference type="ARBA" id="ARBA00022723"/>
    </source>
</evidence>
<keyword evidence="4" id="KW-0805">Transcription regulation</keyword>
<evidence type="ECO:0000313" key="11">
    <source>
        <dbReference type="Proteomes" id="UP000275385"/>
    </source>
</evidence>
<dbReference type="GO" id="GO:0006351">
    <property type="term" value="P:DNA-templated transcription"/>
    <property type="evidence" value="ECO:0007669"/>
    <property type="project" value="InterPro"/>
</dbReference>
<evidence type="ECO:0000313" key="10">
    <source>
        <dbReference type="EMBL" id="RKU40448.1"/>
    </source>
</evidence>
<dbReference type="CDD" id="cd12148">
    <property type="entry name" value="fungal_TF_MHR"/>
    <property type="match status" value="1"/>
</dbReference>
<dbReference type="EMBL" id="QVQW01000103">
    <property type="protein sequence ID" value="RKU40448.1"/>
    <property type="molecule type" value="Genomic_DNA"/>
</dbReference>
<feature type="region of interest" description="Disordered" evidence="8">
    <location>
        <begin position="107"/>
        <end position="133"/>
    </location>
</feature>
<dbReference type="SUPFAM" id="SSF57701">
    <property type="entry name" value="Zn2/Cys6 DNA-binding domain"/>
    <property type="match status" value="1"/>
</dbReference>
<dbReference type="GO" id="GO:0005634">
    <property type="term" value="C:nucleus"/>
    <property type="evidence" value="ECO:0007669"/>
    <property type="project" value="UniProtKB-SubCell"/>
</dbReference>
<dbReference type="Pfam" id="PF04082">
    <property type="entry name" value="Fungal_trans"/>
    <property type="match status" value="1"/>
</dbReference>
<accession>A0A420XYC1</accession>
<comment type="caution">
    <text evidence="10">The sequence shown here is derived from an EMBL/GenBank/DDBJ whole genome shotgun (WGS) entry which is preliminary data.</text>
</comment>
<dbReference type="OrthoDB" id="189997at2759"/>
<dbReference type="Gene3D" id="4.10.240.10">
    <property type="entry name" value="Zn(2)-C6 fungal-type DNA-binding domain"/>
    <property type="match status" value="1"/>
</dbReference>
<keyword evidence="7" id="KW-0539">Nucleus</keyword>
<feature type="domain" description="Zn(2)-C6 fungal-type" evidence="9">
    <location>
        <begin position="28"/>
        <end position="58"/>
    </location>
</feature>
<keyword evidence="6" id="KW-0804">Transcription</keyword>
<gene>
    <name evidence="10" type="ORF">DL546_000370</name>
</gene>
<dbReference type="InterPro" id="IPR036864">
    <property type="entry name" value="Zn2-C6_fun-type_DNA-bd_sf"/>
</dbReference>
<sequence>MYQLASNPTNRPSRGAQRVRSRNRTLMSCVHCKEKKLKCDNNISGCENCRRFGTVCLVEDPATKRQRPRNYLDTLEQRVALLESVLRRYRPDLANDHLVQYEALRPDLESSSQPGKNQECATSNLPSNDDEDNKADEIDELASKAGLLSLNAAGAEPYYLGSSSTFAFSRLINSSLRRVVLTSSNRPGHHGQPDNSQTVLPAPCLLPSYETAVRLSDAYFKNIHTQYPFIHESTFRAWEAALAGGSIDSHPVALFFLNAVYAIGALILPNSGQSPERLYISAQMYIDHILPHDNLEAIQAILCCAVYSLRSSVGTSYWKLAGLALRQCIDLGYHRSTRRLKSTTDPLRSEMRKRVFWSAYAMESQAAVMLGRPEGIPYQEVDAEYPTDVDESCLTATGVLGAPRSSASDPPTTITKAIHTFRIRRLLSRIHSSLYSKPSCSCAVHHTQESQIQQLRSEIENWRERIPPATSHVDEALSLFSTPDWFDMEYNYAILQLYRVQIINPKAGATETVFLDCLRAAEELCHSYRRRYLGKRTSYTWTAVHELFLAGLTYLHCLWTSPAAREAHSQGQVSSTCTDCTIVLVLMAERWAAAAPYRDIFEMLARRTMIMMDGKKNGEGTPPAVSTEQSGIMDEGGLTEWVTQVANAGIPEEFDGLLNGMVPDFASSQ</sequence>
<keyword evidence="11" id="KW-1185">Reference proteome</keyword>
<dbReference type="InterPro" id="IPR007219">
    <property type="entry name" value="XnlR_reg_dom"/>
</dbReference>
<organism evidence="10 11">
    <name type="scientific">Coniochaeta pulveracea</name>
    <dbReference type="NCBI Taxonomy" id="177199"/>
    <lineage>
        <taxon>Eukaryota</taxon>
        <taxon>Fungi</taxon>
        <taxon>Dikarya</taxon>
        <taxon>Ascomycota</taxon>
        <taxon>Pezizomycotina</taxon>
        <taxon>Sordariomycetes</taxon>
        <taxon>Sordariomycetidae</taxon>
        <taxon>Coniochaetales</taxon>
        <taxon>Coniochaetaceae</taxon>
        <taxon>Coniochaeta</taxon>
    </lineage>
</organism>
<evidence type="ECO:0000256" key="5">
    <source>
        <dbReference type="ARBA" id="ARBA00023125"/>
    </source>
</evidence>
<name>A0A420XYC1_9PEZI</name>
<dbReference type="PANTHER" id="PTHR47782:SF12">
    <property type="entry name" value="ZN(II)2CYS6 TRANSCRIPTION FACTOR (EUROFUNG)"/>
    <property type="match status" value="1"/>
</dbReference>
<evidence type="ECO:0000256" key="1">
    <source>
        <dbReference type="ARBA" id="ARBA00004123"/>
    </source>
</evidence>
<reference evidence="10 11" key="1">
    <citation type="submission" date="2018-08" db="EMBL/GenBank/DDBJ databases">
        <title>Draft genome of the lignicolous fungus Coniochaeta pulveracea.</title>
        <authorList>
            <person name="Borstlap C.J."/>
            <person name="De Witt R.N."/>
            <person name="Botha A."/>
            <person name="Volschenk H."/>
        </authorList>
    </citation>
    <scope>NUCLEOTIDE SEQUENCE [LARGE SCALE GENOMIC DNA]</scope>
    <source>
        <strain evidence="10 11">CAB683</strain>
    </source>
</reference>
<comment type="subcellular location">
    <subcellularLocation>
        <location evidence="1">Nucleus</location>
    </subcellularLocation>
</comment>
<dbReference type="PROSITE" id="PS50048">
    <property type="entry name" value="ZN2_CY6_FUNGAL_2"/>
    <property type="match status" value="1"/>
</dbReference>
<feature type="compositionally biased region" description="Polar residues" evidence="8">
    <location>
        <begin position="1"/>
        <end position="12"/>
    </location>
</feature>
<feature type="region of interest" description="Disordered" evidence="8">
    <location>
        <begin position="1"/>
        <end position="20"/>
    </location>
</feature>
<evidence type="ECO:0000256" key="8">
    <source>
        <dbReference type="SAM" id="MobiDB-lite"/>
    </source>
</evidence>
<dbReference type="GO" id="GO:0008270">
    <property type="term" value="F:zinc ion binding"/>
    <property type="evidence" value="ECO:0007669"/>
    <property type="project" value="InterPro"/>
</dbReference>
<dbReference type="GO" id="GO:0045944">
    <property type="term" value="P:positive regulation of transcription by RNA polymerase II"/>
    <property type="evidence" value="ECO:0007669"/>
    <property type="project" value="TreeGrafter"/>
</dbReference>
<dbReference type="SMART" id="SM00066">
    <property type="entry name" value="GAL4"/>
    <property type="match status" value="1"/>
</dbReference>
<proteinExistence type="predicted"/>
<evidence type="ECO:0000256" key="4">
    <source>
        <dbReference type="ARBA" id="ARBA00023015"/>
    </source>
</evidence>
<feature type="compositionally biased region" description="Polar residues" evidence="8">
    <location>
        <begin position="109"/>
        <end position="127"/>
    </location>
</feature>
<keyword evidence="2" id="KW-0479">Metal-binding</keyword>